<dbReference type="HOGENOM" id="CLU_2172089_0_0_1"/>
<proteinExistence type="predicted"/>
<dbReference type="OrthoDB" id="2700586at2759"/>
<sequence>MSTTPLVCDSAPVINNSETKPESQEGTPRLLEKVASELPVSAVPACGLHCPLKHSFTPDNFAKSEDIGSISTQFLHDRWAQIRENLIAGQECYKLIFADTNTPPTKHSCK</sequence>
<dbReference type="AlphaFoldDB" id="A0A0C3KR67"/>
<feature type="region of interest" description="Disordered" evidence="1">
    <location>
        <begin position="1"/>
        <end position="26"/>
    </location>
</feature>
<organism evidence="2 3">
    <name type="scientific">Pisolithus tinctorius Marx 270</name>
    <dbReference type="NCBI Taxonomy" id="870435"/>
    <lineage>
        <taxon>Eukaryota</taxon>
        <taxon>Fungi</taxon>
        <taxon>Dikarya</taxon>
        <taxon>Basidiomycota</taxon>
        <taxon>Agaricomycotina</taxon>
        <taxon>Agaricomycetes</taxon>
        <taxon>Agaricomycetidae</taxon>
        <taxon>Boletales</taxon>
        <taxon>Sclerodermatineae</taxon>
        <taxon>Pisolithaceae</taxon>
        <taxon>Pisolithus</taxon>
    </lineage>
</organism>
<evidence type="ECO:0000313" key="3">
    <source>
        <dbReference type="Proteomes" id="UP000054217"/>
    </source>
</evidence>
<dbReference type="InParanoid" id="A0A0C3KR67"/>
<evidence type="ECO:0000313" key="2">
    <source>
        <dbReference type="EMBL" id="KIO12027.1"/>
    </source>
</evidence>
<dbReference type="Proteomes" id="UP000054217">
    <property type="component" value="Unassembled WGS sequence"/>
</dbReference>
<name>A0A0C3KR67_PISTI</name>
<gene>
    <name evidence="2" type="ORF">M404DRAFT_19856</name>
</gene>
<dbReference type="EMBL" id="KN831948">
    <property type="protein sequence ID" value="KIO12027.1"/>
    <property type="molecule type" value="Genomic_DNA"/>
</dbReference>
<evidence type="ECO:0000256" key="1">
    <source>
        <dbReference type="SAM" id="MobiDB-lite"/>
    </source>
</evidence>
<keyword evidence="3" id="KW-1185">Reference proteome</keyword>
<accession>A0A0C3KR67</accession>
<reference evidence="3" key="2">
    <citation type="submission" date="2015-01" db="EMBL/GenBank/DDBJ databases">
        <title>Evolutionary Origins and Diversification of the Mycorrhizal Mutualists.</title>
        <authorList>
            <consortium name="DOE Joint Genome Institute"/>
            <consortium name="Mycorrhizal Genomics Consortium"/>
            <person name="Kohler A."/>
            <person name="Kuo A."/>
            <person name="Nagy L.G."/>
            <person name="Floudas D."/>
            <person name="Copeland A."/>
            <person name="Barry K.W."/>
            <person name="Cichocki N."/>
            <person name="Veneault-Fourrey C."/>
            <person name="LaButti K."/>
            <person name="Lindquist E.A."/>
            <person name="Lipzen A."/>
            <person name="Lundell T."/>
            <person name="Morin E."/>
            <person name="Murat C."/>
            <person name="Riley R."/>
            <person name="Ohm R."/>
            <person name="Sun H."/>
            <person name="Tunlid A."/>
            <person name="Henrissat B."/>
            <person name="Grigoriev I.V."/>
            <person name="Hibbett D.S."/>
            <person name="Martin F."/>
        </authorList>
    </citation>
    <scope>NUCLEOTIDE SEQUENCE [LARGE SCALE GENOMIC DNA]</scope>
    <source>
        <strain evidence="3">Marx 270</strain>
    </source>
</reference>
<protein>
    <submittedName>
        <fullName evidence="2">Uncharacterized protein</fullName>
    </submittedName>
</protein>
<reference evidence="2 3" key="1">
    <citation type="submission" date="2014-04" db="EMBL/GenBank/DDBJ databases">
        <authorList>
            <consortium name="DOE Joint Genome Institute"/>
            <person name="Kuo A."/>
            <person name="Kohler A."/>
            <person name="Costa M.D."/>
            <person name="Nagy L.G."/>
            <person name="Floudas D."/>
            <person name="Copeland A."/>
            <person name="Barry K.W."/>
            <person name="Cichocki N."/>
            <person name="Veneault-Fourrey C."/>
            <person name="LaButti K."/>
            <person name="Lindquist E.A."/>
            <person name="Lipzen A."/>
            <person name="Lundell T."/>
            <person name="Morin E."/>
            <person name="Murat C."/>
            <person name="Sun H."/>
            <person name="Tunlid A."/>
            <person name="Henrissat B."/>
            <person name="Grigoriev I.V."/>
            <person name="Hibbett D.S."/>
            <person name="Martin F."/>
            <person name="Nordberg H.P."/>
            <person name="Cantor M.N."/>
            <person name="Hua S.X."/>
        </authorList>
    </citation>
    <scope>NUCLEOTIDE SEQUENCE [LARGE SCALE GENOMIC DNA]</scope>
    <source>
        <strain evidence="2 3">Marx 270</strain>
    </source>
</reference>